<gene>
    <name evidence="2" type="ORF">BVRB_020630</name>
</gene>
<dbReference type="Proteomes" id="UP000035740">
    <property type="component" value="Unassembled WGS sequence"/>
</dbReference>
<dbReference type="Pfam" id="PF04577">
    <property type="entry name" value="Glyco_transf_61"/>
    <property type="match status" value="1"/>
</dbReference>
<dbReference type="GO" id="GO:0016757">
    <property type="term" value="F:glycosyltransferase activity"/>
    <property type="evidence" value="ECO:0007669"/>
    <property type="project" value="InterPro"/>
</dbReference>
<evidence type="ECO:0000313" key="3">
    <source>
        <dbReference type="Proteomes" id="UP000035740"/>
    </source>
</evidence>
<dbReference type="InterPro" id="IPR049625">
    <property type="entry name" value="Glyco_transf_61_cat"/>
</dbReference>
<sequence length="133" mass="14554">MQALRRSQPDAVLIDFGPNENLLNTAVKHYNADIVIGPHGAGLSNIIFCPDGATLIELHPRLGNEATEGPHHVNGCHQRTARKSALKPIMLLEDNGTDTTKFTANITRVVDAVAKVRDGADLDSIDRYISWQF</sequence>
<proteinExistence type="predicted"/>
<keyword evidence="3" id="KW-1185">Reference proteome</keyword>
<feature type="domain" description="Glycosyltransferase 61 catalytic" evidence="1">
    <location>
        <begin position="26"/>
        <end position="56"/>
    </location>
</feature>
<accession>A0A0J8B0L5</accession>
<dbReference type="AlphaFoldDB" id="A0A0J8B0L5"/>
<dbReference type="EMBL" id="KQ092844">
    <property type="protein sequence ID" value="KMS94516.1"/>
    <property type="molecule type" value="Genomic_DNA"/>
</dbReference>
<reference evidence="2 3" key="1">
    <citation type="journal article" date="2014" name="Nature">
        <title>The genome of the recently domesticated crop plant sugar beet (Beta vulgaris).</title>
        <authorList>
            <person name="Dohm J.C."/>
            <person name="Minoche A.E."/>
            <person name="Holtgrawe D."/>
            <person name="Capella-Gutierrez S."/>
            <person name="Zakrzewski F."/>
            <person name="Tafer H."/>
            <person name="Rupp O."/>
            <person name="Sorensen T.R."/>
            <person name="Stracke R."/>
            <person name="Reinhardt R."/>
            <person name="Goesmann A."/>
            <person name="Kraft T."/>
            <person name="Schulz B."/>
            <person name="Stadler P.F."/>
            <person name="Schmidt T."/>
            <person name="Gabaldon T."/>
            <person name="Lehrach H."/>
            <person name="Weisshaar B."/>
            <person name="Himmelbauer H."/>
        </authorList>
    </citation>
    <scope>NUCLEOTIDE SEQUENCE [LARGE SCALE GENOMIC DNA]</scope>
    <source>
        <tissue evidence="2">Taproot</tissue>
    </source>
</reference>
<dbReference type="Gramene" id="KMS94516">
    <property type="protein sequence ID" value="KMS94516"/>
    <property type="gene ID" value="BVRB_020630"/>
</dbReference>
<name>A0A0J8B0L5_BETVV</name>
<evidence type="ECO:0000313" key="2">
    <source>
        <dbReference type="EMBL" id="KMS94516.1"/>
    </source>
</evidence>
<evidence type="ECO:0000259" key="1">
    <source>
        <dbReference type="Pfam" id="PF04577"/>
    </source>
</evidence>
<dbReference type="OrthoDB" id="529273at2759"/>
<protein>
    <recommendedName>
        <fullName evidence="1">Glycosyltransferase 61 catalytic domain-containing protein</fullName>
    </recommendedName>
</protein>
<organism evidence="2 3">
    <name type="scientific">Beta vulgaris subsp. vulgaris</name>
    <name type="common">Beet</name>
    <dbReference type="NCBI Taxonomy" id="3555"/>
    <lineage>
        <taxon>Eukaryota</taxon>
        <taxon>Viridiplantae</taxon>
        <taxon>Streptophyta</taxon>
        <taxon>Embryophyta</taxon>
        <taxon>Tracheophyta</taxon>
        <taxon>Spermatophyta</taxon>
        <taxon>Magnoliopsida</taxon>
        <taxon>eudicotyledons</taxon>
        <taxon>Gunneridae</taxon>
        <taxon>Pentapetalae</taxon>
        <taxon>Caryophyllales</taxon>
        <taxon>Chenopodiaceae</taxon>
        <taxon>Betoideae</taxon>
        <taxon>Beta</taxon>
    </lineage>
</organism>